<dbReference type="Gene3D" id="3.30.370.10">
    <property type="entry name" value="Barstar-like"/>
    <property type="match status" value="1"/>
</dbReference>
<reference evidence="3 4" key="1">
    <citation type="submission" date="2018-11" db="EMBL/GenBank/DDBJ databases">
        <title>Genome sequencing of Lautropia sp. KCOM 2505 (= ChDC F240).</title>
        <authorList>
            <person name="Kook J.-K."/>
            <person name="Park S.-N."/>
            <person name="Lim Y.K."/>
        </authorList>
    </citation>
    <scope>NUCLEOTIDE SEQUENCE [LARGE SCALE GENOMIC DNA]</scope>
    <source>
        <strain evidence="3 4">KCOM 2505</strain>
    </source>
</reference>
<protein>
    <submittedName>
        <fullName evidence="3">Barnase inhibitor</fullName>
    </submittedName>
</protein>
<gene>
    <name evidence="3" type="ORF">EHV23_14420</name>
</gene>
<dbReference type="SUPFAM" id="SSF52038">
    <property type="entry name" value="Barstar-related"/>
    <property type="match status" value="1"/>
</dbReference>
<dbReference type="InterPro" id="IPR000468">
    <property type="entry name" value="Barstar"/>
</dbReference>
<feature type="domain" description="Barstar (barnase inhibitor)" evidence="2">
    <location>
        <begin position="34"/>
        <end position="130"/>
    </location>
</feature>
<organism evidence="3 4">
    <name type="scientific">Lautropia dentalis</name>
    <dbReference type="NCBI Taxonomy" id="2490857"/>
    <lineage>
        <taxon>Bacteria</taxon>
        <taxon>Pseudomonadati</taxon>
        <taxon>Pseudomonadota</taxon>
        <taxon>Betaproteobacteria</taxon>
        <taxon>Burkholderiales</taxon>
        <taxon>Burkholderiaceae</taxon>
        <taxon>Lautropia</taxon>
    </lineage>
</organism>
<dbReference type="RefSeq" id="WP_125096674.1">
    <property type="nucleotide sequence ID" value="NZ_RRUE01000002.1"/>
</dbReference>
<evidence type="ECO:0000313" key="4">
    <source>
        <dbReference type="Proteomes" id="UP000270261"/>
    </source>
</evidence>
<accession>A0A3R8NB14</accession>
<comment type="similarity">
    <text evidence="1">Belongs to the barstar family.</text>
</comment>
<dbReference type="OrthoDB" id="5295683at2"/>
<keyword evidence="4" id="KW-1185">Reference proteome</keyword>
<evidence type="ECO:0000256" key="1">
    <source>
        <dbReference type="ARBA" id="ARBA00006845"/>
    </source>
</evidence>
<dbReference type="Pfam" id="PF01337">
    <property type="entry name" value="Barstar"/>
    <property type="match status" value="1"/>
</dbReference>
<proteinExistence type="inferred from homology"/>
<sequence length="136" mass="14880">MTALSNIPRHAVLPLGAYDKNGLIRAAQQTDQTLLVCDCSGADSKAAVLAALGEGLHLPAHYGNNLDALYDCLTDLEPGEEAERPGFVLLVENLPDVAHFPADDRSMLLDVFRDAADFFYDHDTAFRVFYSVRKQA</sequence>
<dbReference type="EMBL" id="RRUE01000002">
    <property type="protein sequence ID" value="RRN44482.1"/>
    <property type="molecule type" value="Genomic_DNA"/>
</dbReference>
<dbReference type="Proteomes" id="UP000270261">
    <property type="component" value="Unassembled WGS sequence"/>
</dbReference>
<comment type="caution">
    <text evidence="3">The sequence shown here is derived from an EMBL/GenBank/DDBJ whole genome shotgun (WGS) entry which is preliminary data.</text>
</comment>
<evidence type="ECO:0000313" key="3">
    <source>
        <dbReference type="EMBL" id="RRN44482.1"/>
    </source>
</evidence>
<dbReference type="InterPro" id="IPR035905">
    <property type="entry name" value="Barstar-like_sf"/>
</dbReference>
<evidence type="ECO:0000259" key="2">
    <source>
        <dbReference type="Pfam" id="PF01337"/>
    </source>
</evidence>
<name>A0A3R8NB14_9BURK</name>
<dbReference type="CDD" id="cd05141">
    <property type="entry name" value="Barstar_evA4336-like"/>
    <property type="match status" value="1"/>
</dbReference>
<dbReference type="AlphaFoldDB" id="A0A3R8NB14"/>